<keyword evidence="2" id="KW-1185">Reference proteome</keyword>
<evidence type="ECO:0000313" key="1">
    <source>
        <dbReference type="EMBL" id="GGD46008.1"/>
    </source>
</evidence>
<dbReference type="EMBL" id="BMKK01000001">
    <property type="protein sequence ID" value="GGD46008.1"/>
    <property type="molecule type" value="Genomic_DNA"/>
</dbReference>
<comment type="caution">
    <text evidence="1">The sequence shown here is derived from an EMBL/GenBank/DDBJ whole genome shotgun (WGS) entry which is preliminary data.</text>
</comment>
<dbReference type="Proteomes" id="UP000609064">
    <property type="component" value="Unassembled WGS sequence"/>
</dbReference>
<reference evidence="1" key="1">
    <citation type="journal article" date="2014" name="Int. J. Syst. Evol. Microbiol.">
        <title>Complete genome sequence of Corynebacterium casei LMG S-19264T (=DSM 44701T), isolated from a smear-ripened cheese.</title>
        <authorList>
            <consortium name="US DOE Joint Genome Institute (JGI-PGF)"/>
            <person name="Walter F."/>
            <person name="Albersmeier A."/>
            <person name="Kalinowski J."/>
            <person name="Ruckert C."/>
        </authorList>
    </citation>
    <scope>NUCLEOTIDE SEQUENCE</scope>
    <source>
        <strain evidence="1">CGMCC 1.15958</strain>
    </source>
</reference>
<name>A0A917DLI1_9BACT</name>
<dbReference type="AlphaFoldDB" id="A0A917DLI1"/>
<sequence length="212" mass="24795">MEFLLFLVAIAIGGIAAWQIFNWMYGKKLRDNKEELRQESTLLLERIEKVFKVVMAEGYFTEIYDHSSKKEFMGFFKVNKKALVVSRAKVSVGFDFGKMKVKRDETTRKLVVEQFPEAEILSIDTDYKFYDIDQGWLNKFNHEDYTNILNEAKKVMQEKALTSDLPRVANRQVGLMMSQLAASMNWEVEFKQLPISEQKTLAEFADFQEVKE</sequence>
<evidence type="ECO:0008006" key="3">
    <source>
        <dbReference type="Google" id="ProtNLM"/>
    </source>
</evidence>
<dbReference type="Pfam" id="PF14014">
    <property type="entry name" value="DUF4230"/>
    <property type="match status" value="1"/>
</dbReference>
<dbReference type="InterPro" id="IPR025324">
    <property type="entry name" value="DUF4230"/>
</dbReference>
<evidence type="ECO:0000313" key="2">
    <source>
        <dbReference type="Proteomes" id="UP000609064"/>
    </source>
</evidence>
<gene>
    <name evidence="1" type="ORF">GCM10011514_07510</name>
</gene>
<protein>
    <recommendedName>
        <fullName evidence="3">DUF4230 domain-containing protein</fullName>
    </recommendedName>
</protein>
<reference evidence="1" key="2">
    <citation type="submission" date="2020-09" db="EMBL/GenBank/DDBJ databases">
        <authorList>
            <person name="Sun Q."/>
            <person name="Zhou Y."/>
        </authorList>
    </citation>
    <scope>NUCLEOTIDE SEQUENCE</scope>
    <source>
        <strain evidence="1">CGMCC 1.15958</strain>
    </source>
</reference>
<dbReference type="RefSeq" id="WP_188764677.1">
    <property type="nucleotide sequence ID" value="NZ_BMKK01000001.1"/>
</dbReference>
<organism evidence="1 2">
    <name type="scientific">Emticicia aquatilis</name>
    <dbReference type="NCBI Taxonomy" id="1537369"/>
    <lineage>
        <taxon>Bacteria</taxon>
        <taxon>Pseudomonadati</taxon>
        <taxon>Bacteroidota</taxon>
        <taxon>Cytophagia</taxon>
        <taxon>Cytophagales</taxon>
        <taxon>Leadbetterellaceae</taxon>
        <taxon>Emticicia</taxon>
    </lineage>
</organism>
<proteinExistence type="predicted"/>
<accession>A0A917DLI1</accession>